<dbReference type="PIRSF" id="PIRSF006305">
    <property type="entry name" value="Maf"/>
    <property type="match status" value="1"/>
</dbReference>
<evidence type="ECO:0000256" key="2">
    <source>
        <dbReference type="SAM" id="Phobius"/>
    </source>
</evidence>
<comment type="caution">
    <text evidence="3">The sequence shown here is derived from an EMBL/GenBank/DDBJ whole genome shotgun (WGS) entry which is preliminary data.</text>
</comment>
<keyword evidence="2" id="KW-0812">Transmembrane</keyword>
<dbReference type="OrthoDB" id="10267058at2759"/>
<reference evidence="3 4" key="1">
    <citation type="submission" date="2020-04" db="EMBL/GenBank/DDBJ databases">
        <title>Plant Genome Project.</title>
        <authorList>
            <person name="Zhang R.-G."/>
        </authorList>
    </citation>
    <scope>NUCLEOTIDE SEQUENCE [LARGE SCALE GENOMIC DNA]</scope>
    <source>
        <strain evidence="3">YNK0</strain>
        <tissue evidence="3">Leaf</tissue>
    </source>
</reference>
<dbReference type="EMBL" id="JABCRI010000002">
    <property type="protein sequence ID" value="KAF8409970.1"/>
    <property type="molecule type" value="Genomic_DNA"/>
</dbReference>
<sequence length="234" mass="25750">MARNTSSFKIILGSSSTARQKILAEMGYEFKIMTADIDEKGIRKEKPEELVMVLAEAKADAIISKLETANYQEKDAETTLLITADTVCLYSFLLLLYILTMVVSPTWNAGYSGGHAGTVGSVVVTNLKTGTRKGGWDKTEKSEALEERTLQSDAYPNASHKKYLDGNNEMVYFHDIPDEIIDSLIEEEFTLNVAGGLKLEHPLILPFVEAVVGDTDSVMGLPKALTEKLIQEVL</sequence>
<feature type="transmembrane region" description="Helical" evidence="2">
    <location>
        <begin position="80"/>
        <end position="99"/>
    </location>
</feature>
<dbReference type="OMA" id="EEVCGFC"/>
<keyword evidence="1" id="KW-0378">Hydrolase</keyword>
<dbReference type="AlphaFoldDB" id="A0A834ZM89"/>
<organism evidence="3 4">
    <name type="scientific">Tetracentron sinense</name>
    <name type="common">Spur-leaf</name>
    <dbReference type="NCBI Taxonomy" id="13715"/>
    <lineage>
        <taxon>Eukaryota</taxon>
        <taxon>Viridiplantae</taxon>
        <taxon>Streptophyta</taxon>
        <taxon>Embryophyta</taxon>
        <taxon>Tracheophyta</taxon>
        <taxon>Spermatophyta</taxon>
        <taxon>Magnoliopsida</taxon>
        <taxon>Trochodendrales</taxon>
        <taxon>Trochodendraceae</taxon>
        <taxon>Tetracentron</taxon>
    </lineage>
</organism>
<protein>
    <recommendedName>
        <fullName evidence="5">Maf-like protein</fullName>
    </recommendedName>
</protein>
<keyword evidence="2" id="KW-1133">Transmembrane helix</keyword>
<dbReference type="Gene3D" id="3.90.950.10">
    <property type="match status" value="1"/>
</dbReference>
<dbReference type="SUPFAM" id="SSF52972">
    <property type="entry name" value="ITPase-like"/>
    <property type="match status" value="1"/>
</dbReference>
<proteinExistence type="predicted"/>
<evidence type="ECO:0000313" key="3">
    <source>
        <dbReference type="EMBL" id="KAF8409970.1"/>
    </source>
</evidence>
<dbReference type="PANTHER" id="PTHR43213">
    <property type="entry name" value="BIFUNCTIONAL DTTP/UTP PYROPHOSPHATASE/METHYLTRANSFERASE PROTEIN-RELATED"/>
    <property type="match status" value="1"/>
</dbReference>
<dbReference type="PANTHER" id="PTHR43213:SF4">
    <property type="entry name" value="7-METHYL-GTP PYROPHOSPHATASE"/>
    <property type="match status" value="1"/>
</dbReference>
<dbReference type="Proteomes" id="UP000655225">
    <property type="component" value="Unassembled WGS sequence"/>
</dbReference>
<dbReference type="GO" id="GO:0047429">
    <property type="term" value="F:nucleoside triphosphate diphosphatase activity"/>
    <property type="evidence" value="ECO:0007669"/>
    <property type="project" value="InterPro"/>
</dbReference>
<keyword evidence="4" id="KW-1185">Reference proteome</keyword>
<keyword evidence="2" id="KW-0472">Membrane</keyword>
<evidence type="ECO:0000313" key="4">
    <source>
        <dbReference type="Proteomes" id="UP000655225"/>
    </source>
</evidence>
<evidence type="ECO:0008006" key="5">
    <source>
        <dbReference type="Google" id="ProtNLM"/>
    </source>
</evidence>
<gene>
    <name evidence="3" type="ORF">HHK36_002490</name>
</gene>
<accession>A0A834ZM89</accession>
<dbReference type="InterPro" id="IPR003697">
    <property type="entry name" value="Maf-like"/>
</dbReference>
<dbReference type="Pfam" id="PF02545">
    <property type="entry name" value="Maf"/>
    <property type="match status" value="2"/>
</dbReference>
<evidence type="ECO:0000256" key="1">
    <source>
        <dbReference type="ARBA" id="ARBA00022801"/>
    </source>
</evidence>
<dbReference type="InterPro" id="IPR029001">
    <property type="entry name" value="ITPase-like_fam"/>
</dbReference>
<name>A0A834ZM89_TETSI</name>